<feature type="region of interest" description="Disordered" evidence="1">
    <location>
        <begin position="116"/>
        <end position="153"/>
    </location>
</feature>
<feature type="region of interest" description="Disordered" evidence="1">
    <location>
        <begin position="66"/>
        <end position="96"/>
    </location>
</feature>
<feature type="compositionally biased region" description="Basic and acidic residues" evidence="1">
    <location>
        <begin position="117"/>
        <end position="139"/>
    </location>
</feature>
<keyword evidence="4" id="KW-1185">Reference proteome</keyword>
<proteinExistence type="predicted"/>
<evidence type="ECO:0000313" key="4">
    <source>
        <dbReference type="Proteomes" id="UP000249363"/>
    </source>
</evidence>
<sequence length="482" mass="53069">MALQYITNVASKASPWSSKPVLTDEDEAFLQRVTSTPDDGNKNIDTPEAINPLGRDAQTALMDGAQDIPLPMSPSEDVERRLPEQVTETKEEKEELNNVTITTTKKRRPWSIWTKKGSSEVHTKKDKGKDPKIDADEIATKPTAGDGIPIANKEQKEEQEDLAIIMERLNLSAENNRAFSVSDETQQLLSKFKLIFKDLVTGVPTAYRDLESLLTNGDKQLKDAFGHLPGFLQKLVQQLPERFTESLGPELMAVAGERASRTGVNMENAGKAAAAAQKMGFKAPNLKELVGKPTAIAGMMRSIITFLRARFPAVLGMNVLWSLALFIVLLALWYCHKRGKEVRLENERLVTEAEITKMNEEYEQHIRPTETLSTTAPRDAPISDVRDGVEQVQKTREQALASDSSTNLQKPQAETVSPSPAATVAVTAAPVSSNTNATPTSASTPPATGRRNSERSRFSLLRTFSKRTKSEETSNIQPYPGT</sequence>
<accession>A0A364KMW5</accession>
<dbReference type="Proteomes" id="UP000249363">
    <property type="component" value="Unassembled WGS sequence"/>
</dbReference>
<dbReference type="AlphaFoldDB" id="A0A364KMW5"/>
<comment type="caution">
    <text evidence="3">The sequence shown here is derived from an EMBL/GenBank/DDBJ whole genome shotgun (WGS) entry which is preliminary data.</text>
</comment>
<feature type="transmembrane region" description="Helical" evidence="2">
    <location>
        <begin position="311"/>
        <end position="334"/>
    </location>
</feature>
<feature type="compositionally biased region" description="Basic and acidic residues" evidence="1">
    <location>
        <begin position="77"/>
        <end position="96"/>
    </location>
</feature>
<evidence type="ECO:0000256" key="2">
    <source>
        <dbReference type="SAM" id="Phobius"/>
    </source>
</evidence>
<feature type="region of interest" description="Disordered" evidence="1">
    <location>
        <begin position="361"/>
        <end position="482"/>
    </location>
</feature>
<evidence type="ECO:0000256" key="1">
    <source>
        <dbReference type="SAM" id="MobiDB-lite"/>
    </source>
</evidence>
<gene>
    <name evidence="3" type="ORF">BHQ10_000895</name>
</gene>
<dbReference type="STRING" id="1196081.A0A364KMW5"/>
<feature type="compositionally biased region" description="Low complexity" evidence="1">
    <location>
        <begin position="415"/>
        <end position="448"/>
    </location>
</feature>
<keyword evidence="2" id="KW-0472">Membrane</keyword>
<keyword evidence="2" id="KW-0812">Transmembrane</keyword>
<dbReference type="EMBL" id="MIKG01000001">
    <property type="protein sequence ID" value="RAO64883.1"/>
    <property type="molecule type" value="Genomic_DNA"/>
</dbReference>
<dbReference type="GeneID" id="63790112"/>
<evidence type="ECO:0000313" key="3">
    <source>
        <dbReference type="EMBL" id="RAO64883.1"/>
    </source>
</evidence>
<dbReference type="RefSeq" id="XP_040729400.1">
    <property type="nucleotide sequence ID" value="XM_040881811.1"/>
</dbReference>
<reference evidence="3 4" key="1">
    <citation type="journal article" date="2017" name="Biotechnol. Biofuels">
        <title>Differential beta-glucosidase expression as a function of carbon source availability in Talaromyces amestolkiae: a genomic and proteomic approach.</title>
        <authorList>
            <person name="de Eugenio L.I."/>
            <person name="Mendez-Liter J.A."/>
            <person name="Nieto-Dominguez M."/>
            <person name="Alonso L."/>
            <person name="Gil-Munoz J."/>
            <person name="Barriuso J."/>
            <person name="Prieto A."/>
            <person name="Martinez M.J."/>
        </authorList>
    </citation>
    <scope>NUCLEOTIDE SEQUENCE [LARGE SCALE GENOMIC DNA]</scope>
    <source>
        <strain evidence="3 4">CIB</strain>
    </source>
</reference>
<dbReference type="OrthoDB" id="5398191at2759"/>
<protein>
    <submittedName>
        <fullName evidence="3">Uncharacterized protein</fullName>
    </submittedName>
</protein>
<organism evidence="3 4">
    <name type="scientific">Talaromyces amestolkiae</name>
    <dbReference type="NCBI Taxonomy" id="1196081"/>
    <lineage>
        <taxon>Eukaryota</taxon>
        <taxon>Fungi</taxon>
        <taxon>Dikarya</taxon>
        <taxon>Ascomycota</taxon>
        <taxon>Pezizomycotina</taxon>
        <taxon>Eurotiomycetes</taxon>
        <taxon>Eurotiomycetidae</taxon>
        <taxon>Eurotiales</taxon>
        <taxon>Trichocomaceae</taxon>
        <taxon>Talaromyces</taxon>
        <taxon>Talaromyces sect. Talaromyces</taxon>
    </lineage>
</organism>
<keyword evidence="2" id="KW-1133">Transmembrane helix</keyword>
<feature type="compositionally biased region" description="Basic and acidic residues" evidence="1">
    <location>
        <begin position="384"/>
        <end position="397"/>
    </location>
</feature>
<feature type="compositionally biased region" description="Polar residues" evidence="1">
    <location>
        <begin position="401"/>
        <end position="414"/>
    </location>
</feature>
<feature type="compositionally biased region" description="Polar residues" evidence="1">
    <location>
        <begin position="473"/>
        <end position="482"/>
    </location>
</feature>
<name>A0A364KMW5_TALAM</name>